<accession>A0ABR7ECR0</accession>
<name>A0ABR7ECR0_9FIRM</name>
<evidence type="ECO:0000313" key="1">
    <source>
        <dbReference type="EMBL" id="MBC5647568.1"/>
    </source>
</evidence>
<organism evidence="1 2">
    <name type="scientific">Christensenella tenuis</name>
    <dbReference type="NCBI Taxonomy" id="2763033"/>
    <lineage>
        <taxon>Bacteria</taxon>
        <taxon>Bacillati</taxon>
        <taxon>Bacillota</taxon>
        <taxon>Clostridia</taxon>
        <taxon>Christensenellales</taxon>
        <taxon>Christensenellaceae</taxon>
        <taxon>Christensenella</taxon>
    </lineage>
</organism>
<dbReference type="EMBL" id="JACOON010000002">
    <property type="protein sequence ID" value="MBC5647568.1"/>
    <property type="molecule type" value="Genomic_DNA"/>
</dbReference>
<keyword evidence="2" id="KW-1185">Reference proteome</keyword>
<proteinExistence type="predicted"/>
<comment type="caution">
    <text evidence="1">The sequence shown here is derived from an EMBL/GenBank/DDBJ whole genome shotgun (WGS) entry which is preliminary data.</text>
</comment>
<dbReference type="Gene3D" id="1.20.58.1290">
    <property type="entry name" value="CarD-like, C-terminal domain"/>
    <property type="match status" value="1"/>
</dbReference>
<protein>
    <submittedName>
        <fullName evidence="1">Uncharacterized protein</fullName>
    </submittedName>
</protein>
<evidence type="ECO:0000313" key="2">
    <source>
        <dbReference type="Proteomes" id="UP000606889"/>
    </source>
</evidence>
<reference evidence="1 2" key="1">
    <citation type="submission" date="2020-08" db="EMBL/GenBank/DDBJ databases">
        <title>Genome public.</title>
        <authorList>
            <person name="Liu C."/>
            <person name="Sun Q."/>
        </authorList>
    </citation>
    <scope>NUCLEOTIDE SEQUENCE [LARGE SCALE GENOMIC DNA]</scope>
    <source>
        <strain evidence="1 2">NSJ-35</strain>
    </source>
</reference>
<dbReference type="RefSeq" id="WP_186857091.1">
    <property type="nucleotide sequence ID" value="NZ_JACOON010000002.1"/>
</dbReference>
<dbReference type="InterPro" id="IPR042215">
    <property type="entry name" value="CarD-like_C"/>
</dbReference>
<gene>
    <name evidence="1" type="ORF">H8S18_04405</name>
</gene>
<sequence length="83" mass="9819">MQAPGAKTRREFYKDSLEKYDELEWIRVIKTVYVQKREKRLMPGKDEYGRRAKRFLHGEISAVPGIPFDRVEEYIASIADGVW</sequence>
<dbReference type="Proteomes" id="UP000606889">
    <property type="component" value="Unassembled WGS sequence"/>
</dbReference>